<evidence type="ECO:0000256" key="4">
    <source>
        <dbReference type="ARBA" id="ARBA00023125"/>
    </source>
</evidence>
<dbReference type="SUPFAM" id="SSF88659">
    <property type="entry name" value="Sigma3 and sigma4 domains of RNA polymerase sigma factors"/>
    <property type="match status" value="1"/>
</dbReference>
<evidence type="ECO:0000256" key="5">
    <source>
        <dbReference type="ARBA" id="ARBA00023163"/>
    </source>
</evidence>
<dbReference type="Gene3D" id="1.10.10.10">
    <property type="entry name" value="Winged helix-like DNA-binding domain superfamily/Winged helix DNA-binding domain"/>
    <property type="match status" value="1"/>
</dbReference>
<keyword evidence="4" id="KW-0238">DNA-binding</keyword>
<dbReference type="EMBL" id="JBHFNR010000278">
    <property type="protein sequence ID" value="MFB2898108.1"/>
    <property type="molecule type" value="Genomic_DNA"/>
</dbReference>
<evidence type="ECO:0000313" key="10">
    <source>
        <dbReference type="Proteomes" id="UP001576784"/>
    </source>
</evidence>
<dbReference type="Gene3D" id="1.10.1740.10">
    <property type="match status" value="1"/>
</dbReference>
<dbReference type="InterPro" id="IPR039425">
    <property type="entry name" value="RNA_pol_sigma-70-like"/>
</dbReference>
<dbReference type="InterPro" id="IPR014284">
    <property type="entry name" value="RNA_pol_sigma-70_dom"/>
</dbReference>
<comment type="similarity">
    <text evidence="1">Belongs to the sigma-70 factor family. ECF subfamily.</text>
</comment>
<dbReference type="NCBIfam" id="TIGR02937">
    <property type="entry name" value="sigma70-ECF"/>
    <property type="match status" value="1"/>
</dbReference>
<feature type="domain" description="RNA polymerase sigma-70 region 2" evidence="7">
    <location>
        <begin position="22"/>
        <end position="91"/>
    </location>
</feature>
<evidence type="ECO:0000256" key="3">
    <source>
        <dbReference type="ARBA" id="ARBA00023082"/>
    </source>
</evidence>
<evidence type="ECO:0000256" key="6">
    <source>
        <dbReference type="SAM" id="MobiDB-lite"/>
    </source>
</evidence>
<evidence type="ECO:0000259" key="8">
    <source>
        <dbReference type="Pfam" id="PF08281"/>
    </source>
</evidence>
<proteinExistence type="inferred from homology"/>
<evidence type="ECO:0000259" key="7">
    <source>
        <dbReference type="Pfam" id="PF04542"/>
    </source>
</evidence>
<dbReference type="InterPro" id="IPR007627">
    <property type="entry name" value="RNA_pol_sigma70_r2"/>
</dbReference>
<keyword evidence="2" id="KW-0805">Transcription regulation</keyword>
<dbReference type="CDD" id="cd06171">
    <property type="entry name" value="Sigma70_r4"/>
    <property type="match status" value="1"/>
</dbReference>
<reference evidence="9 10" key="1">
    <citation type="submission" date="2024-09" db="EMBL/GenBank/DDBJ databases">
        <title>Floridaenema gen nov. (Aerosakkonemataceae, Aerosakkonematales ord. nov., Cyanobacteria) from benthic tropical and subtropical fresh waters, with the description of four new species.</title>
        <authorList>
            <person name="Moretto J.A."/>
            <person name="Berthold D.E."/>
            <person name="Lefler F.W."/>
            <person name="Huang I.-S."/>
            <person name="Laughinghouse H. IV."/>
        </authorList>
    </citation>
    <scope>NUCLEOTIDE SEQUENCE [LARGE SCALE GENOMIC DNA]</scope>
    <source>
        <strain evidence="9 10">BLCC-F50</strain>
    </source>
</reference>
<evidence type="ECO:0000313" key="9">
    <source>
        <dbReference type="EMBL" id="MFB2898108.1"/>
    </source>
</evidence>
<dbReference type="InterPro" id="IPR013325">
    <property type="entry name" value="RNA_pol_sigma_r2"/>
</dbReference>
<name>A0ABV4Y284_9CYAN</name>
<gene>
    <name evidence="9" type="ORF">ACE1CI_34770</name>
</gene>
<dbReference type="PANTHER" id="PTHR43133:SF8">
    <property type="entry name" value="RNA POLYMERASE SIGMA FACTOR HI_1459-RELATED"/>
    <property type="match status" value="1"/>
</dbReference>
<protein>
    <submittedName>
        <fullName evidence="9">RNA polymerase sigma factor</fullName>
    </submittedName>
</protein>
<evidence type="ECO:0000256" key="2">
    <source>
        <dbReference type="ARBA" id="ARBA00023015"/>
    </source>
</evidence>
<sequence length="321" mass="37560">MLASNSTLIDLPKDRDSAFWQLWQQHQDYLYRCCVKWMEGNTAEAEDALSRAMLKAWEKLRNGNHVINNFKAWLTQLTRNLCVDIHRERNRSSRKFESWEEIAPKKEEEFASQEETPVLAATRQELDLFLRNIIDELPDRLRQTFVLHFEADLSYREIGEQLNISYDNVRKRISQAREILRKRLSEDFVGEDETNCDLSEFKSKVSPESPKQRKSKNTARKELVAEENLASTEELENVETVEDEKTDVSSFEEQNSSCNYTVGTRHHQIMLLIQNFNCAVSFEEQNSSCNYTVGTRHHQIMLLIQNFNCAVSFEEQNSSCN</sequence>
<comment type="caution">
    <text evidence="9">The sequence shown here is derived from an EMBL/GenBank/DDBJ whole genome shotgun (WGS) entry which is preliminary data.</text>
</comment>
<accession>A0ABV4Y284</accession>
<organism evidence="9 10">
    <name type="scientific">Floridaenema flaviceps BLCC-F50</name>
    <dbReference type="NCBI Taxonomy" id="3153642"/>
    <lineage>
        <taxon>Bacteria</taxon>
        <taxon>Bacillati</taxon>
        <taxon>Cyanobacteriota</taxon>
        <taxon>Cyanophyceae</taxon>
        <taxon>Oscillatoriophycideae</taxon>
        <taxon>Aerosakkonematales</taxon>
        <taxon>Aerosakkonemataceae</taxon>
        <taxon>Floridanema</taxon>
        <taxon>Floridanema flaviceps</taxon>
    </lineage>
</organism>
<feature type="region of interest" description="Disordered" evidence="6">
    <location>
        <begin position="200"/>
        <end position="221"/>
    </location>
</feature>
<dbReference type="InterPro" id="IPR013249">
    <property type="entry name" value="RNA_pol_sigma70_r4_t2"/>
</dbReference>
<evidence type="ECO:0000256" key="1">
    <source>
        <dbReference type="ARBA" id="ARBA00010641"/>
    </source>
</evidence>
<feature type="domain" description="RNA polymerase sigma factor 70 region 4 type 2" evidence="8">
    <location>
        <begin position="130"/>
        <end position="178"/>
    </location>
</feature>
<keyword evidence="5" id="KW-0804">Transcription</keyword>
<dbReference type="PANTHER" id="PTHR43133">
    <property type="entry name" value="RNA POLYMERASE ECF-TYPE SIGMA FACTO"/>
    <property type="match status" value="1"/>
</dbReference>
<dbReference type="InterPro" id="IPR013324">
    <property type="entry name" value="RNA_pol_sigma_r3/r4-like"/>
</dbReference>
<dbReference type="Pfam" id="PF04542">
    <property type="entry name" value="Sigma70_r2"/>
    <property type="match status" value="1"/>
</dbReference>
<feature type="non-terminal residue" evidence="9">
    <location>
        <position position="321"/>
    </location>
</feature>
<dbReference type="Proteomes" id="UP001576784">
    <property type="component" value="Unassembled WGS sequence"/>
</dbReference>
<dbReference type="Pfam" id="PF08281">
    <property type="entry name" value="Sigma70_r4_2"/>
    <property type="match status" value="1"/>
</dbReference>
<keyword evidence="3" id="KW-0731">Sigma factor</keyword>
<dbReference type="InterPro" id="IPR036388">
    <property type="entry name" value="WH-like_DNA-bd_sf"/>
</dbReference>
<dbReference type="SUPFAM" id="SSF88946">
    <property type="entry name" value="Sigma2 domain of RNA polymerase sigma factors"/>
    <property type="match status" value="1"/>
</dbReference>
<keyword evidence="10" id="KW-1185">Reference proteome</keyword>
<dbReference type="RefSeq" id="WP_413267710.1">
    <property type="nucleotide sequence ID" value="NZ_JBHFNR010000278.1"/>
</dbReference>